<sequence>MTSTSQAASTRSLDASARQVLDLMANSGHPAIEDLPVPEARVAARMGFIAMQAPKVEVREVRDLQVQGADGMLPARLYRPGDAAIQPALIYFHGGGFTIGDLELYDAFCRRIAVASNCAVLSVDYRLGPEHRFPAAADDCIAATQWVAAHAASLGLDAARLAVGGDSAGGNLAAVTTLALRGQLSIAHQLLICPLTAFDSTTESFRRCAEGYFLTAKLMSYFGGHYLNGEQDLQNWRCAPIRAERLDGLPPATVLIAGFDPLRDEGEAYAQRLEASGVPVKLIEYPGQFHDFQLVDGLIPQAITAVDDLAAALRRALHR</sequence>
<keyword evidence="5" id="KW-1185">Reference proteome</keyword>
<evidence type="ECO:0000256" key="2">
    <source>
        <dbReference type="ARBA" id="ARBA00022801"/>
    </source>
</evidence>
<dbReference type="PANTHER" id="PTHR48081:SF8">
    <property type="entry name" value="ALPHA_BETA HYDROLASE FOLD-3 DOMAIN-CONTAINING PROTEIN-RELATED"/>
    <property type="match status" value="1"/>
</dbReference>
<comment type="similarity">
    <text evidence="1">Belongs to the 'GDXG' lipolytic enzyme family.</text>
</comment>
<dbReference type="InterPro" id="IPR013094">
    <property type="entry name" value="AB_hydrolase_3"/>
</dbReference>
<evidence type="ECO:0000313" key="4">
    <source>
        <dbReference type="EMBL" id="SHG70515.1"/>
    </source>
</evidence>
<accession>A0A1M5LZT2</accession>
<dbReference type="SUPFAM" id="SSF53474">
    <property type="entry name" value="alpha/beta-Hydrolases"/>
    <property type="match status" value="1"/>
</dbReference>
<gene>
    <name evidence="4" type="ORF">SAMN04488068_1186</name>
</gene>
<dbReference type="Pfam" id="PF07859">
    <property type="entry name" value="Abhydrolase_3"/>
    <property type="match status" value="1"/>
</dbReference>
<protein>
    <submittedName>
        <fullName evidence="4">Acetyl esterase</fullName>
    </submittedName>
</protein>
<proteinExistence type="inferred from homology"/>
<organism evidence="4 5">
    <name type="scientific">Hydrocarboniphaga daqingensis</name>
    <dbReference type="NCBI Taxonomy" id="490188"/>
    <lineage>
        <taxon>Bacteria</taxon>
        <taxon>Pseudomonadati</taxon>
        <taxon>Pseudomonadota</taxon>
        <taxon>Gammaproteobacteria</taxon>
        <taxon>Nevskiales</taxon>
        <taxon>Nevskiaceae</taxon>
        <taxon>Hydrocarboniphaga</taxon>
    </lineage>
</organism>
<evidence type="ECO:0000256" key="1">
    <source>
        <dbReference type="ARBA" id="ARBA00010515"/>
    </source>
</evidence>
<evidence type="ECO:0000313" key="5">
    <source>
        <dbReference type="Proteomes" id="UP000199758"/>
    </source>
</evidence>
<dbReference type="OrthoDB" id="9806180at2"/>
<feature type="domain" description="Alpha/beta hydrolase fold-3" evidence="3">
    <location>
        <begin position="89"/>
        <end position="293"/>
    </location>
</feature>
<dbReference type="EMBL" id="FQWZ01000002">
    <property type="protein sequence ID" value="SHG70515.1"/>
    <property type="molecule type" value="Genomic_DNA"/>
</dbReference>
<keyword evidence="2" id="KW-0378">Hydrolase</keyword>
<dbReference type="AlphaFoldDB" id="A0A1M5LZT2"/>
<dbReference type="GO" id="GO:0016787">
    <property type="term" value="F:hydrolase activity"/>
    <property type="evidence" value="ECO:0007669"/>
    <property type="project" value="UniProtKB-KW"/>
</dbReference>
<dbReference type="InterPro" id="IPR029058">
    <property type="entry name" value="AB_hydrolase_fold"/>
</dbReference>
<dbReference type="Gene3D" id="3.40.50.1820">
    <property type="entry name" value="alpha/beta hydrolase"/>
    <property type="match status" value="1"/>
</dbReference>
<name>A0A1M5LZT2_9GAMM</name>
<dbReference type="FunFam" id="3.40.50.1820:FF:000089">
    <property type="entry name" value="Alpha/beta hydrolase"/>
    <property type="match status" value="1"/>
</dbReference>
<reference evidence="4 5" key="1">
    <citation type="submission" date="2016-11" db="EMBL/GenBank/DDBJ databases">
        <authorList>
            <person name="Jaros S."/>
            <person name="Januszkiewicz K."/>
            <person name="Wedrychowicz H."/>
        </authorList>
    </citation>
    <scope>NUCLEOTIDE SEQUENCE [LARGE SCALE GENOMIC DNA]</scope>
    <source>
        <strain evidence="4 5">CGMCC 1.7049</strain>
    </source>
</reference>
<dbReference type="ESTHER" id="9gamm-a0a1m5lzt2">
    <property type="family name" value="Hormone-sensitive_lipase_like"/>
</dbReference>
<dbReference type="PANTHER" id="PTHR48081">
    <property type="entry name" value="AB HYDROLASE SUPERFAMILY PROTEIN C4A8.06C"/>
    <property type="match status" value="1"/>
</dbReference>
<dbReference type="RefSeq" id="WP_084083186.1">
    <property type="nucleotide sequence ID" value="NZ_FQWZ01000002.1"/>
</dbReference>
<dbReference type="Proteomes" id="UP000199758">
    <property type="component" value="Unassembled WGS sequence"/>
</dbReference>
<evidence type="ECO:0000259" key="3">
    <source>
        <dbReference type="Pfam" id="PF07859"/>
    </source>
</evidence>
<dbReference type="STRING" id="490188.SAMN04488068_1186"/>
<dbReference type="InterPro" id="IPR050300">
    <property type="entry name" value="GDXG_lipolytic_enzyme"/>
</dbReference>